<dbReference type="PANTHER" id="PTHR21666:SF290">
    <property type="entry name" value="PEPTIDASE M23 DOMAIN PROTEIN"/>
    <property type="match status" value="1"/>
</dbReference>
<dbReference type="Pfam" id="PF01551">
    <property type="entry name" value="Peptidase_M23"/>
    <property type="match status" value="1"/>
</dbReference>
<dbReference type="Pfam" id="PF01476">
    <property type="entry name" value="LysM"/>
    <property type="match status" value="2"/>
</dbReference>
<organism evidence="2 3">
    <name type="scientific">Fredinandcohnia quinoae</name>
    <dbReference type="NCBI Taxonomy" id="2918902"/>
    <lineage>
        <taxon>Bacteria</taxon>
        <taxon>Bacillati</taxon>
        <taxon>Bacillota</taxon>
        <taxon>Bacilli</taxon>
        <taxon>Bacillales</taxon>
        <taxon>Bacillaceae</taxon>
        <taxon>Fredinandcohnia</taxon>
    </lineage>
</organism>
<dbReference type="EMBL" id="JAKTTI010000005">
    <property type="protein sequence ID" value="MCH1624789.1"/>
    <property type="molecule type" value="Genomic_DNA"/>
</dbReference>
<dbReference type="SUPFAM" id="SSF51261">
    <property type="entry name" value="Duplicated hybrid motif"/>
    <property type="match status" value="1"/>
</dbReference>
<dbReference type="InterPro" id="IPR050570">
    <property type="entry name" value="Cell_wall_metabolism_enzyme"/>
</dbReference>
<dbReference type="InterPro" id="IPR011055">
    <property type="entry name" value="Dup_hybrid_motif"/>
</dbReference>
<keyword evidence="3" id="KW-1185">Reference proteome</keyword>
<dbReference type="InterPro" id="IPR018392">
    <property type="entry name" value="LysM"/>
</dbReference>
<comment type="caution">
    <text evidence="2">The sequence shown here is derived from an EMBL/GenBank/DDBJ whole genome shotgun (WGS) entry which is preliminary data.</text>
</comment>
<protein>
    <submittedName>
        <fullName evidence="2">Peptidoglycan DD-metalloendopeptidase family protein</fullName>
    </submittedName>
</protein>
<dbReference type="InterPro" id="IPR016047">
    <property type="entry name" value="M23ase_b-sheet_dom"/>
</dbReference>
<dbReference type="CDD" id="cd00118">
    <property type="entry name" value="LysM"/>
    <property type="match status" value="2"/>
</dbReference>
<dbReference type="RefSeq" id="WP_240253487.1">
    <property type="nucleotide sequence ID" value="NZ_JAKTTI010000005.1"/>
</dbReference>
<dbReference type="PANTHER" id="PTHR21666">
    <property type="entry name" value="PEPTIDASE-RELATED"/>
    <property type="match status" value="1"/>
</dbReference>
<dbReference type="CDD" id="cd12797">
    <property type="entry name" value="M23_peptidase"/>
    <property type="match status" value="1"/>
</dbReference>
<dbReference type="Gene3D" id="3.10.350.10">
    <property type="entry name" value="LysM domain"/>
    <property type="match status" value="2"/>
</dbReference>
<dbReference type="Gene3D" id="2.70.70.10">
    <property type="entry name" value="Glucose Permease (Domain IIA)"/>
    <property type="match status" value="1"/>
</dbReference>
<dbReference type="SUPFAM" id="SSF54106">
    <property type="entry name" value="LysM domain"/>
    <property type="match status" value="2"/>
</dbReference>
<dbReference type="Proteomes" id="UP001431131">
    <property type="component" value="Unassembled WGS sequence"/>
</dbReference>
<sequence>MLETIKRIVVVVVMAACLGLLFVGSHDVSAETISNQENTEQWAWPVIGTITDTFGSRHGSHRGLDIAAPFGDKIYAVIEGKVKKSYYSSSSYGNVIFIEHPNGYETVYAHLSKRSVEEGDMVERGQIIGDIGSTGRSTGPHLHFEVHNGEWNSARNNAINPLTILTDEPVLITTKIEEEKERQSQLKLTLSKGYNYQEPNHIENEETLVGNIEVANMQNNEEAVTNITIDKGQTLWDISKQYNVTIDSLMTWNQLDSSLLLVGQSLDIYHNKEKTYVVKEGESLSVIANHYGMSVNELKALNNLTEDLIFPMQVLIIEKS</sequence>
<dbReference type="InterPro" id="IPR036779">
    <property type="entry name" value="LysM_dom_sf"/>
</dbReference>
<evidence type="ECO:0000313" key="3">
    <source>
        <dbReference type="Proteomes" id="UP001431131"/>
    </source>
</evidence>
<accession>A0AAW5E7M5</accession>
<dbReference type="SMART" id="SM00257">
    <property type="entry name" value="LysM"/>
    <property type="match status" value="2"/>
</dbReference>
<name>A0AAW5E7M5_9BACI</name>
<dbReference type="GO" id="GO:0004222">
    <property type="term" value="F:metalloendopeptidase activity"/>
    <property type="evidence" value="ECO:0007669"/>
    <property type="project" value="TreeGrafter"/>
</dbReference>
<gene>
    <name evidence="2" type="ORF">MJG50_05575</name>
</gene>
<reference evidence="2" key="1">
    <citation type="submission" date="2022-02" db="EMBL/GenBank/DDBJ databases">
        <title>Fredinandcohnia quinoae sp. nov. isolated from Chenopodium quinoa seeds.</title>
        <authorList>
            <person name="Saati-Santamaria Z."/>
            <person name="Flores-Felix J.D."/>
            <person name="Igual J.M."/>
            <person name="Velazquez E."/>
            <person name="Garcia-Fraile P."/>
            <person name="Martinez-Molina E."/>
        </authorList>
    </citation>
    <scope>NUCLEOTIDE SEQUENCE</scope>
    <source>
        <strain evidence="2">SECRCQ15</strain>
    </source>
</reference>
<dbReference type="AlphaFoldDB" id="A0AAW5E7M5"/>
<evidence type="ECO:0000313" key="2">
    <source>
        <dbReference type="EMBL" id="MCH1624789.1"/>
    </source>
</evidence>
<proteinExistence type="predicted"/>
<feature type="domain" description="LysM" evidence="1">
    <location>
        <begin position="225"/>
        <end position="268"/>
    </location>
</feature>
<dbReference type="PROSITE" id="PS51782">
    <property type="entry name" value="LYSM"/>
    <property type="match status" value="2"/>
</dbReference>
<feature type="domain" description="LysM" evidence="1">
    <location>
        <begin position="274"/>
        <end position="317"/>
    </location>
</feature>
<evidence type="ECO:0000259" key="1">
    <source>
        <dbReference type="PROSITE" id="PS51782"/>
    </source>
</evidence>